<name>A0ACB8L575_CITSI</name>
<organism evidence="1 2">
    <name type="scientific">Citrus sinensis</name>
    <name type="common">Sweet orange</name>
    <name type="synonym">Citrus aurantium var. sinensis</name>
    <dbReference type="NCBI Taxonomy" id="2711"/>
    <lineage>
        <taxon>Eukaryota</taxon>
        <taxon>Viridiplantae</taxon>
        <taxon>Streptophyta</taxon>
        <taxon>Embryophyta</taxon>
        <taxon>Tracheophyta</taxon>
        <taxon>Spermatophyta</taxon>
        <taxon>Magnoliopsida</taxon>
        <taxon>eudicotyledons</taxon>
        <taxon>Gunneridae</taxon>
        <taxon>Pentapetalae</taxon>
        <taxon>rosids</taxon>
        <taxon>malvids</taxon>
        <taxon>Sapindales</taxon>
        <taxon>Rutaceae</taxon>
        <taxon>Aurantioideae</taxon>
        <taxon>Citrus</taxon>
    </lineage>
</organism>
<dbReference type="Proteomes" id="UP000829398">
    <property type="component" value="Chromosome 4"/>
</dbReference>
<sequence>MSSPVFLSSAFSTANGHLPLLSPRPATCPCPGFASKPTLAPTATFFYRESVHPRFRCCCCCSSSSSSSSSSMPLELSTSASDQDDDLGDSLLYSRAYWVSESIIAWNVDVPDGSCYLYASRTAALSISYDGIQGADVEIELQEDRGGLPANVIEKFPHIRDYKAFKVPASSDAKLLLKCQLAVATYNSDRKCSDATGLQLPGILDELFSYDGPLGALYAEETVSLYLWAPTAQSVSACIYRDPLGGNPLEVVQLKENDGVWSIKGPKSWEGCYYVYEVSVYHPSTLQIEKCYANDPYARGLSSDGRRTLLVNLDSDTLKPEGWDKLVYEKPDILSFSDISIYELHVRDFSVSDHTVHPDFRGGYLAFTLQNSAGVSHLKKLSNAGLTHVHLLPTFQFAGVDDRKENWKSVDAEVLEKLPPDSTEQQAQITAIQNDDGYNWGYNPVLWGVPKGSYASNPNGSCRTIEFRRMVQALNHIGLRVVLDVVYNHLQGSGPFDDNSVLDKVVPGYYLRRNSDGFIEHSTCMNNTASEHYMVERLIIDDLLCWAVNYKVDGFRFDLMGHIMKSTMMKAKHALHSLTKEIHGVDGSSIYIYGEGWDFGEVAKNGRGVNASQFNLSGTGIGSFNDRIRDAMLGGSPFGPPLQQGFVTGLLLQPNGHDHGTKVVEEQMLAAAKDHIQVGLAANLRDFQLTNSEGNKVKGSEVKTYDGTPVAYALCPTETISYVSAHDNETLFDVVSLKTAMRISVDERCRINHLATSIIALGQGIPFFHCGDEILRSKSLDRDSYNSGDWFNRIDFSYNSNNWGVGLPPKEKNEKNWPLIRPRLADPSFKPQKSHILAALENFSDVLRIRYSSPLFRLRTANAIQERIYFHNTGPSAVPGVIVMSIEDGHEGVPGLSPLDSNFSYIVVIFNSSPTEVSFVGPALQGKNLQLHPIQVKSVDEIVKNSSFEANSGCFAIPPRTTSVFVEPRAT</sequence>
<keyword evidence="2" id="KW-1185">Reference proteome</keyword>
<reference evidence="2" key="1">
    <citation type="journal article" date="2023" name="Hortic. Res.">
        <title>A chromosome-level phased genome enabling allele-level studies in sweet orange: a case study on citrus Huanglongbing tolerance.</title>
        <authorList>
            <person name="Wu B."/>
            <person name="Yu Q."/>
            <person name="Deng Z."/>
            <person name="Duan Y."/>
            <person name="Luo F."/>
            <person name="Gmitter F. Jr."/>
        </authorList>
    </citation>
    <scope>NUCLEOTIDE SEQUENCE [LARGE SCALE GENOMIC DNA]</scope>
    <source>
        <strain evidence="2">cv. Valencia</strain>
    </source>
</reference>
<proteinExistence type="predicted"/>
<gene>
    <name evidence="1" type="ORF">KPL71_011659</name>
</gene>
<evidence type="ECO:0000313" key="2">
    <source>
        <dbReference type="Proteomes" id="UP000829398"/>
    </source>
</evidence>
<accession>A0ACB8L575</accession>
<protein>
    <submittedName>
        <fullName evidence="1">Pullulanase 1</fullName>
    </submittedName>
</protein>
<evidence type="ECO:0000313" key="1">
    <source>
        <dbReference type="EMBL" id="KAH9768586.1"/>
    </source>
</evidence>
<comment type="caution">
    <text evidence="1">The sequence shown here is derived from an EMBL/GenBank/DDBJ whole genome shotgun (WGS) entry which is preliminary data.</text>
</comment>
<dbReference type="EMBL" id="CM039173">
    <property type="protein sequence ID" value="KAH9768586.1"/>
    <property type="molecule type" value="Genomic_DNA"/>
</dbReference>